<dbReference type="EMBL" id="KU140623">
    <property type="protein sequence ID" value="AMP35148.1"/>
    <property type="molecule type" value="Genomic_DNA"/>
</dbReference>
<dbReference type="RefSeq" id="WP_115422158.1">
    <property type="nucleotide sequence ID" value="NZ_KU140623.1"/>
</dbReference>
<evidence type="ECO:0000313" key="1">
    <source>
        <dbReference type="EMBL" id="AMP35148.1"/>
    </source>
</evidence>
<gene>
    <name evidence="1" type="ORF">pSinB_289</name>
</gene>
<reference evidence="1" key="1">
    <citation type="submission" date="2015-11" db="EMBL/GenBank/DDBJ databases">
        <title>Molecular characterization of pSinB plasmid of arsenite oxidizing, metalotolerant Sinorhizobium sp. M14 - insight into the heavy metal resistome of sinorhizobial extrachromosomal replicons.</title>
        <authorList>
            <person name="Romaniuk K."/>
            <person name="Decewicz P."/>
            <person name="Mielnicki S."/>
            <person name="Sklodowska A."/>
            <person name="Dziewit L."/>
            <person name="Drewniak L."/>
        </authorList>
    </citation>
    <scope>NUCLEOTIDE SEQUENCE</scope>
    <source>
        <strain evidence="1">M14</strain>
        <plasmid evidence="1">pSinB</plasmid>
    </source>
</reference>
<organism evidence="1">
    <name type="scientific">Sinorhizobium sp. M14</name>
    <dbReference type="NCBI Taxonomy" id="430451"/>
    <lineage>
        <taxon>Bacteria</taxon>
        <taxon>Pseudomonadati</taxon>
        <taxon>Pseudomonadota</taxon>
        <taxon>Alphaproteobacteria</taxon>
        <taxon>Hyphomicrobiales</taxon>
        <taxon>Rhizobiaceae</taxon>
        <taxon>Sinorhizobium/Ensifer group</taxon>
        <taxon>Sinorhizobium</taxon>
    </lineage>
</organism>
<name>A0A142BPZ0_9HYPH</name>
<sequence>MRKLPMFVLTVGLLTSCQTGDEAFTTDSTSTSVTGPAASAIAGDMASRFAEQTGSPATTTIKLDKGETEYAIALEAALTGWGYTVTSESKTTKKEKPVALTYAIDTFDGQVLARLTIPSLAIARAYTQTASGATPAGPLSVLRHN</sequence>
<dbReference type="NCBIfam" id="NF010409">
    <property type="entry name" value="PRK13835.1"/>
    <property type="match status" value="1"/>
</dbReference>
<proteinExistence type="predicted"/>
<dbReference type="AlphaFoldDB" id="A0A142BPZ0"/>
<dbReference type="PROSITE" id="PS51257">
    <property type="entry name" value="PROKAR_LIPOPROTEIN"/>
    <property type="match status" value="1"/>
</dbReference>
<accession>A0A142BPZ0</accession>
<geneLocation type="plasmid" evidence="1">
    <name>pSinB</name>
</geneLocation>
<protein>
    <submittedName>
        <fullName evidence="1">Conjugal transfer protein, TrbH</fullName>
    </submittedName>
</protein>
<keyword evidence="1" id="KW-0614">Plasmid</keyword>